<dbReference type="PROSITE" id="PS50048">
    <property type="entry name" value="ZN2_CY6_FUNGAL_2"/>
    <property type="match status" value="1"/>
</dbReference>
<name>J3NR96_GAET3</name>
<keyword evidence="2" id="KW-0805">Transcription regulation</keyword>
<keyword evidence="9" id="KW-1185">Reference proteome</keyword>
<dbReference type="Gene3D" id="4.10.240.10">
    <property type="entry name" value="Zn(2)-C6 fungal-type DNA-binding domain"/>
    <property type="match status" value="1"/>
</dbReference>
<dbReference type="SMART" id="SM00906">
    <property type="entry name" value="Fungal_trans"/>
    <property type="match status" value="1"/>
</dbReference>
<dbReference type="SMART" id="SM00066">
    <property type="entry name" value="GAL4"/>
    <property type="match status" value="1"/>
</dbReference>
<evidence type="ECO:0000313" key="7">
    <source>
        <dbReference type="EMBL" id="EJT78702.1"/>
    </source>
</evidence>
<evidence type="ECO:0000256" key="1">
    <source>
        <dbReference type="ARBA" id="ARBA00022723"/>
    </source>
</evidence>
<keyword evidence="4" id="KW-0539">Nucleus</keyword>
<protein>
    <submittedName>
        <fullName evidence="7">Fungal specific transcription factor domain-containing protein</fullName>
    </submittedName>
</protein>
<dbReference type="Proteomes" id="UP000006039">
    <property type="component" value="Unassembled WGS sequence"/>
</dbReference>
<reference evidence="8" key="4">
    <citation type="journal article" date="2015" name="G3 (Bethesda)">
        <title>Genome sequences of three phytopathogenic species of the Magnaporthaceae family of fungi.</title>
        <authorList>
            <person name="Okagaki L.H."/>
            <person name="Nunes C.C."/>
            <person name="Sailsbery J."/>
            <person name="Clay B."/>
            <person name="Brown D."/>
            <person name="John T."/>
            <person name="Oh Y."/>
            <person name="Young N."/>
            <person name="Fitzgerald M."/>
            <person name="Haas B.J."/>
            <person name="Zeng Q."/>
            <person name="Young S."/>
            <person name="Adiconis X."/>
            <person name="Fan L."/>
            <person name="Levin J.Z."/>
            <person name="Mitchell T.K."/>
            <person name="Okubara P.A."/>
            <person name="Farman M.L."/>
            <person name="Kohn L.M."/>
            <person name="Birren B."/>
            <person name="Ma L.-J."/>
            <person name="Dean R.A."/>
        </authorList>
    </citation>
    <scope>NUCLEOTIDE SEQUENCE</scope>
    <source>
        <strain evidence="8">R3-111a-1</strain>
    </source>
</reference>
<dbReference type="HOGENOM" id="CLU_008828_0_0_1"/>
<reference evidence="7" key="3">
    <citation type="submission" date="2010-09" db="EMBL/GenBank/DDBJ databases">
        <title>Annotation of Gaeumannomyces graminis var. tritici R3-111a-1.</title>
        <authorList>
            <consortium name="The Broad Institute Genome Sequencing Platform"/>
            <person name="Ma L.-J."/>
            <person name="Dead R."/>
            <person name="Young S.K."/>
            <person name="Zeng Q."/>
            <person name="Gargeya S."/>
            <person name="Fitzgerald M."/>
            <person name="Haas B."/>
            <person name="Abouelleil A."/>
            <person name="Alvarado L."/>
            <person name="Arachchi H.M."/>
            <person name="Berlin A."/>
            <person name="Brown A."/>
            <person name="Chapman S.B."/>
            <person name="Chen Z."/>
            <person name="Dunbar C."/>
            <person name="Freedman E."/>
            <person name="Gearin G."/>
            <person name="Gellesch M."/>
            <person name="Goldberg J."/>
            <person name="Griggs A."/>
            <person name="Gujja S."/>
            <person name="Heiman D."/>
            <person name="Howarth C."/>
            <person name="Larson L."/>
            <person name="Lui A."/>
            <person name="MacDonald P.J.P."/>
            <person name="Mehta T."/>
            <person name="Montmayeur A."/>
            <person name="Murphy C."/>
            <person name="Neiman D."/>
            <person name="Pearson M."/>
            <person name="Priest M."/>
            <person name="Roberts A."/>
            <person name="Saif S."/>
            <person name="Shea T."/>
            <person name="Shenoy N."/>
            <person name="Sisk P."/>
            <person name="Stolte C."/>
            <person name="Sykes S."/>
            <person name="Yandava C."/>
            <person name="Wortman J."/>
            <person name="Nusbaum C."/>
            <person name="Birren B."/>
        </authorList>
    </citation>
    <scope>NUCLEOTIDE SEQUENCE</scope>
    <source>
        <strain evidence="7">R3-111a-1</strain>
    </source>
</reference>
<dbReference type="PANTHER" id="PTHR47424">
    <property type="entry name" value="REGULATORY PROTEIN GAL4"/>
    <property type="match status" value="1"/>
</dbReference>
<dbReference type="GO" id="GO:0008270">
    <property type="term" value="F:zinc ion binding"/>
    <property type="evidence" value="ECO:0007669"/>
    <property type="project" value="InterPro"/>
</dbReference>
<dbReference type="GO" id="GO:0000435">
    <property type="term" value="P:positive regulation of transcription from RNA polymerase II promoter by galactose"/>
    <property type="evidence" value="ECO:0007669"/>
    <property type="project" value="TreeGrafter"/>
</dbReference>
<dbReference type="SUPFAM" id="SSF57701">
    <property type="entry name" value="Zn2/Cys6 DNA-binding domain"/>
    <property type="match status" value="1"/>
</dbReference>
<dbReference type="EMBL" id="GL385396">
    <property type="protein sequence ID" value="EJT78702.1"/>
    <property type="molecule type" value="Genomic_DNA"/>
</dbReference>
<feature type="region of interest" description="Disordered" evidence="5">
    <location>
        <begin position="253"/>
        <end position="294"/>
    </location>
</feature>
<dbReference type="eggNOG" id="ENOG502S5RK">
    <property type="taxonomic scope" value="Eukaryota"/>
</dbReference>
<feature type="compositionally biased region" description="Low complexity" evidence="5">
    <location>
        <begin position="57"/>
        <end position="70"/>
    </location>
</feature>
<evidence type="ECO:0000313" key="9">
    <source>
        <dbReference type="Proteomes" id="UP000006039"/>
    </source>
</evidence>
<dbReference type="Pfam" id="PF04082">
    <property type="entry name" value="Fungal_trans"/>
    <property type="match status" value="1"/>
</dbReference>
<evidence type="ECO:0000259" key="6">
    <source>
        <dbReference type="PROSITE" id="PS50048"/>
    </source>
</evidence>
<dbReference type="InterPro" id="IPR036864">
    <property type="entry name" value="Zn2-C6_fun-type_DNA-bd_sf"/>
</dbReference>
<dbReference type="Pfam" id="PF00172">
    <property type="entry name" value="Zn_clus"/>
    <property type="match status" value="1"/>
</dbReference>
<feature type="compositionally biased region" description="Pro residues" evidence="5">
    <location>
        <begin position="180"/>
        <end position="194"/>
    </location>
</feature>
<keyword evidence="3" id="KW-0804">Transcription</keyword>
<dbReference type="PANTHER" id="PTHR47424:SF5">
    <property type="entry name" value="ZN(II)2CYS6 TRANSCRIPTION FACTOR (EUROFUNG)"/>
    <property type="match status" value="1"/>
</dbReference>
<evidence type="ECO:0000256" key="5">
    <source>
        <dbReference type="SAM" id="MobiDB-lite"/>
    </source>
</evidence>
<dbReference type="GO" id="GO:0005634">
    <property type="term" value="C:nucleus"/>
    <property type="evidence" value="ECO:0007669"/>
    <property type="project" value="TreeGrafter"/>
</dbReference>
<dbReference type="RefSeq" id="XP_009219847.1">
    <property type="nucleotide sequence ID" value="XM_009221583.1"/>
</dbReference>
<proteinExistence type="predicted"/>
<evidence type="ECO:0000256" key="3">
    <source>
        <dbReference type="ARBA" id="ARBA00023163"/>
    </source>
</evidence>
<accession>J3NR96</accession>
<feature type="region of interest" description="Disordered" evidence="5">
    <location>
        <begin position="746"/>
        <end position="791"/>
    </location>
</feature>
<dbReference type="OrthoDB" id="3971593at2759"/>
<feature type="compositionally biased region" description="Polar residues" evidence="5">
    <location>
        <begin position="28"/>
        <end position="40"/>
    </location>
</feature>
<feature type="region of interest" description="Disordered" evidence="5">
    <location>
        <begin position="171"/>
        <end position="196"/>
    </location>
</feature>
<reference evidence="8" key="5">
    <citation type="submission" date="2018-04" db="UniProtKB">
        <authorList>
            <consortium name="EnsemblFungi"/>
        </authorList>
    </citation>
    <scope>IDENTIFICATION</scope>
    <source>
        <strain evidence="8">R3-111a-1</strain>
    </source>
</reference>
<dbReference type="STRING" id="644352.J3NR96"/>
<feature type="region of interest" description="Disordered" evidence="5">
    <location>
        <begin position="707"/>
        <end position="728"/>
    </location>
</feature>
<dbReference type="PROSITE" id="PS00463">
    <property type="entry name" value="ZN2_CY6_FUNGAL_1"/>
    <property type="match status" value="1"/>
</dbReference>
<dbReference type="VEuPathDB" id="FungiDB:GGTG_03800"/>
<sequence>MEHLETQVSDLRSFLRQPPDDPLALTAVSRTAPSSSTNTPRGAPDAGPAHRSPYATASPASARPPANAAAGKRRADDDDDGQKQQRSKRNRYISLACTECKRRKIRCNGEHPCGRCGHLNLTCLYTANCCSSSFKDSDDYKRMTDEIATLQSQVNTLFENIYTLRQETLQNVPDYNPTGRPAPPAGTEGEPPPMARVNSIAESSTTLLAGQPISLRERPSFSQAARFRGPTSIDFTVDMAKNTLHKMGYSGERTEGAEEAGQGSDGGLAPPAPAAAPNPALRSTPAGSDSSSDPLWQYDKGEMLKLCKIYKDEVAIMYPVFDVDAIMDHARALADWMESARLRRLSPPADDGGRFSDMRTLQLKIVMCCGLTIENHGRSPRATELFETMRPVISRLLISEGADVASLPFLNTVAGFQFLCNDEILAWRIIGQVARLCLELGLHRRQGLHRVPEGPERRSAVNTFWVTYTLDRRWAFATGLPYVMCDETIDPKLPYPDGHPYMVAMITYSKLAARIWKLVDYFDAAVTLDLKREQFETLDQEILAWYESVPDDIKTNGLREMPLPSAGPTYNLQRQQVWTRLRMYQIRMWLHMPVLHCASSIQQNKDLAFKVVRLAQDTIQYLRKLHDNTGVYRRLQVFYHQFLSSSIAVLFLAAAHAPVEFSNLARPEFYTALGLIKELSARSWVSQRLWRAVHSLKNYATRLGLQDEDGDHGHSNNSNGAGGPSGVSHYHDPLSISSLAAPTTLPSSISSLHTPTHDNSPADAGTYPPPPYSSAGTPAGRGSMGPALRQDFDQDMVPGMLLDDEQNGSALHSEMSRIFEGYSGLVQMGGSSGPGSTSDGPFSLVGDVSSCLDDDIGVFQQIRDIAHFTVTVAPSNLPLPVHLCSCSVCRLHHVRVRGGRDLRRGSRSSTRPATSGCGGSATAAVISFTLPQSGEPATVNDDILRHVASAPDASKWMGLAARFQVRGR</sequence>
<feature type="compositionally biased region" description="Polar residues" evidence="5">
    <location>
        <begin position="746"/>
        <end position="759"/>
    </location>
</feature>
<dbReference type="GO" id="GO:0000978">
    <property type="term" value="F:RNA polymerase II cis-regulatory region sequence-specific DNA binding"/>
    <property type="evidence" value="ECO:0007669"/>
    <property type="project" value="TreeGrafter"/>
</dbReference>
<evidence type="ECO:0000313" key="8">
    <source>
        <dbReference type="EnsemblFungi" id="EJT78702"/>
    </source>
</evidence>
<dbReference type="GeneID" id="20344258"/>
<dbReference type="GO" id="GO:0006351">
    <property type="term" value="P:DNA-templated transcription"/>
    <property type="evidence" value="ECO:0007669"/>
    <property type="project" value="InterPro"/>
</dbReference>
<feature type="region of interest" description="Disordered" evidence="5">
    <location>
        <begin position="1"/>
        <end position="88"/>
    </location>
</feature>
<dbReference type="AlphaFoldDB" id="J3NR96"/>
<dbReference type="CDD" id="cd00067">
    <property type="entry name" value="GAL4"/>
    <property type="match status" value="1"/>
</dbReference>
<feature type="compositionally biased region" description="Polar residues" evidence="5">
    <location>
        <begin position="285"/>
        <end position="294"/>
    </location>
</feature>
<reference evidence="9" key="1">
    <citation type="submission" date="2010-07" db="EMBL/GenBank/DDBJ databases">
        <title>The genome sequence of Gaeumannomyces graminis var. tritici strain R3-111a-1.</title>
        <authorList>
            <consortium name="The Broad Institute Genome Sequencing Platform"/>
            <person name="Ma L.-J."/>
            <person name="Dead R."/>
            <person name="Young S."/>
            <person name="Zeng Q."/>
            <person name="Koehrsen M."/>
            <person name="Alvarado L."/>
            <person name="Berlin A."/>
            <person name="Chapman S.B."/>
            <person name="Chen Z."/>
            <person name="Freedman E."/>
            <person name="Gellesch M."/>
            <person name="Goldberg J."/>
            <person name="Griggs A."/>
            <person name="Gujja S."/>
            <person name="Heilman E.R."/>
            <person name="Heiman D."/>
            <person name="Hepburn T."/>
            <person name="Howarth C."/>
            <person name="Jen D."/>
            <person name="Larson L."/>
            <person name="Mehta T."/>
            <person name="Neiman D."/>
            <person name="Pearson M."/>
            <person name="Roberts A."/>
            <person name="Saif S."/>
            <person name="Shea T."/>
            <person name="Shenoy N."/>
            <person name="Sisk P."/>
            <person name="Stolte C."/>
            <person name="Sykes S."/>
            <person name="Walk T."/>
            <person name="White J."/>
            <person name="Yandava C."/>
            <person name="Haas B."/>
            <person name="Nusbaum C."/>
            <person name="Birren B."/>
        </authorList>
    </citation>
    <scope>NUCLEOTIDE SEQUENCE [LARGE SCALE GENOMIC DNA]</scope>
    <source>
        <strain evidence="9">R3-111a-1</strain>
    </source>
</reference>
<dbReference type="InterPro" id="IPR001138">
    <property type="entry name" value="Zn2Cys6_DnaBD"/>
</dbReference>
<evidence type="ECO:0000256" key="2">
    <source>
        <dbReference type="ARBA" id="ARBA00023015"/>
    </source>
</evidence>
<dbReference type="GO" id="GO:0000981">
    <property type="term" value="F:DNA-binding transcription factor activity, RNA polymerase II-specific"/>
    <property type="evidence" value="ECO:0007669"/>
    <property type="project" value="InterPro"/>
</dbReference>
<evidence type="ECO:0000256" key="4">
    <source>
        <dbReference type="ARBA" id="ARBA00023242"/>
    </source>
</evidence>
<dbReference type="CDD" id="cd12148">
    <property type="entry name" value="fungal_TF_MHR"/>
    <property type="match status" value="1"/>
</dbReference>
<dbReference type="InterPro" id="IPR007219">
    <property type="entry name" value="XnlR_reg_dom"/>
</dbReference>
<dbReference type="InterPro" id="IPR051127">
    <property type="entry name" value="Fungal_SecMet_Regulators"/>
</dbReference>
<gene>
    <name evidence="8" type="primary">20344258</name>
    <name evidence="7" type="ORF">GGTG_03800</name>
</gene>
<reference evidence="7" key="2">
    <citation type="submission" date="2010-07" db="EMBL/GenBank/DDBJ databases">
        <authorList>
            <consortium name="The Broad Institute Genome Sequencing Platform"/>
            <consortium name="Broad Institute Genome Sequencing Center for Infectious Disease"/>
            <person name="Ma L.-J."/>
            <person name="Dead R."/>
            <person name="Young S."/>
            <person name="Zeng Q."/>
            <person name="Koehrsen M."/>
            <person name="Alvarado L."/>
            <person name="Berlin A."/>
            <person name="Chapman S.B."/>
            <person name="Chen Z."/>
            <person name="Freedman E."/>
            <person name="Gellesch M."/>
            <person name="Goldberg J."/>
            <person name="Griggs A."/>
            <person name="Gujja S."/>
            <person name="Heilman E.R."/>
            <person name="Heiman D."/>
            <person name="Hepburn T."/>
            <person name="Howarth C."/>
            <person name="Jen D."/>
            <person name="Larson L."/>
            <person name="Mehta T."/>
            <person name="Neiman D."/>
            <person name="Pearson M."/>
            <person name="Roberts A."/>
            <person name="Saif S."/>
            <person name="Shea T."/>
            <person name="Shenoy N."/>
            <person name="Sisk P."/>
            <person name="Stolte C."/>
            <person name="Sykes S."/>
            <person name="Walk T."/>
            <person name="White J."/>
            <person name="Yandava C."/>
            <person name="Haas B."/>
            <person name="Nusbaum C."/>
            <person name="Birren B."/>
        </authorList>
    </citation>
    <scope>NUCLEOTIDE SEQUENCE</scope>
    <source>
        <strain evidence="7">R3-111a-1</strain>
    </source>
</reference>
<feature type="domain" description="Zn(2)-C6 fungal-type" evidence="6">
    <location>
        <begin position="96"/>
        <end position="125"/>
    </location>
</feature>
<feature type="compositionally biased region" description="Polar residues" evidence="5">
    <location>
        <begin position="1"/>
        <end position="10"/>
    </location>
</feature>
<keyword evidence="1" id="KW-0479">Metal-binding</keyword>
<organism evidence="7">
    <name type="scientific">Gaeumannomyces tritici (strain R3-111a-1)</name>
    <name type="common">Wheat and barley take-all root rot fungus</name>
    <name type="synonym">Gaeumannomyces graminis var. tritici</name>
    <dbReference type="NCBI Taxonomy" id="644352"/>
    <lineage>
        <taxon>Eukaryota</taxon>
        <taxon>Fungi</taxon>
        <taxon>Dikarya</taxon>
        <taxon>Ascomycota</taxon>
        <taxon>Pezizomycotina</taxon>
        <taxon>Sordariomycetes</taxon>
        <taxon>Sordariomycetidae</taxon>
        <taxon>Magnaporthales</taxon>
        <taxon>Magnaporthaceae</taxon>
        <taxon>Gaeumannomyces</taxon>
    </lineage>
</organism>
<dbReference type="EnsemblFungi" id="EJT78702">
    <property type="protein sequence ID" value="EJT78702"/>
    <property type="gene ID" value="GGTG_03800"/>
</dbReference>